<dbReference type="SMART" id="SM00487">
    <property type="entry name" value="DEXDc"/>
    <property type="match status" value="1"/>
</dbReference>
<keyword evidence="3" id="KW-0547">Nucleotide-binding</keyword>
<evidence type="ECO:0000259" key="18">
    <source>
        <dbReference type="PROSITE" id="PS51194"/>
    </source>
</evidence>
<evidence type="ECO:0000256" key="13">
    <source>
        <dbReference type="ARBA" id="ARBA00034808"/>
    </source>
</evidence>
<evidence type="ECO:0000259" key="17">
    <source>
        <dbReference type="PROSITE" id="PS51192"/>
    </source>
</evidence>
<feature type="domain" description="Helicase ATP-binding" evidence="17">
    <location>
        <begin position="280"/>
        <end position="441"/>
    </location>
</feature>
<dbReference type="EC" id="5.6.2.4" evidence="13"/>
<dbReference type="Pfam" id="PF00270">
    <property type="entry name" value="DEAD"/>
    <property type="match status" value="1"/>
</dbReference>
<evidence type="ECO:0000256" key="2">
    <source>
        <dbReference type="ARBA" id="ARBA00017846"/>
    </source>
</evidence>
<dbReference type="Pfam" id="PF19833">
    <property type="entry name" value="RecG_dom3_C"/>
    <property type="match status" value="1"/>
</dbReference>
<dbReference type="CDD" id="cd17992">
    <property type="entry name" value="DEXHc_RecG"/>
    <property type="match status" value="1"/>
</dbReference>
<evidence type="ECO:0000256" key="4">
    <source>
        <dbReference type="ARBA" id="ARBA00022763"/>
    </source>
</evidence>
<dbReference type="Gene3D" id="3.40.50.300">
    <property type="entry name" value="P-loop containing nucleotide triphosphate hydrolases"/>
    <property type="match status" value="2"/>
</dbReference>
<dbReference type="InterPro" id="IPR045562">
    <property type="entry name" value="RecG_dom3_C"/>
</dbReference>
<evidence type="ECO:0000256" key="3">
    <source>
        <dbReference type="ARBA" id="ARBA00022741"/>
    </source>
</evidence>
<evidence type="ECO:0000313" key="19">
    <source>
        <dbReference type="EMBL" id="SVA72203.1"/>
    </source>
</evidence>
<dbReference type="GO" id="GO:0005524">
    <property type="term" value="F:ATP binding"/>
    <property type="evidence" value="ECO:0007669"/>
    <property type="project" value="UniProtKB-KW"/>
</dbReference>
<keyword evidence="6" id="KW-0347">Helicase</keyword>
<accession>A0A381Y6U0</accession>
<evidence type="ECO:0000256" key="6">
    <source>
        <dbReference type="ARBA" id="ARBA00022806"/>
    </source>
</evidence>
<gene>
    <name evidence="19" type="ORF">METZ01_LOCUS125057</name>
</gene>
<keyword evidence="8" id="KW-0238">DNA-binding</keyword>
<name>A0A381Y6U0_9ZZZZ</name>
<dbReference type="GO" id="GO:0006281">
    <property type="term" value="P:DNA repair"/>
    <property type="evidence" value="ECO:0007669"/>
    <property type="project" value="UniProtKB-KW"/>
</dbReference>
<evidence type="ECO:0000256" key="7">
    <source>
        <dbReference type="ARBA" id="ARBA00022840"/>
    </source>
</evidence>
<evidence type="ECO:0000256" key="9">
    <source>
        <dbReference type="ARBA" id="ARBA00023172"/>
    </source>
</evidence>
<evidence type="ECO:0000256" key="16">
    <source>
        <dbReference type="ARBA" id="ARBA00049819"/>
    </source>
</evidence>
<dbReference type="AlphaFoldDB" id="A0A381Y6U0"/>
<dbReference type="PROSITE" id="PS51194">
    <property type="entry name" value="HELICASE_CTER"/>
    <property type="match status" value="1"/>
</dbReference>
<evidence type="ECO:0000256" key="11">
    <source>
        <dbReference type="ARBA" id="ARBA00023235"/>
    </source>
</evidence>
<dbReference type="NCBIfam" id="NF008165">
    <property type="entry name" value="PRK10917.1-3"/>
    <property type="match status" value="1"/>
</dbReference>
<evidence type="ECO:0000256" key="12">
    <source>
        <dbReference type="ARBA" id="ARBA00034617"/>
    </source>
</evidence>
<evidence type="ECO:0000256" key="1">
    <source>
        <dbReference type="ARBA" id="ARBA00007504"/>
    </source>
</evidence>
<evidence type="ECO:0000256" key="14">
    <source>
        <dbReference type="ARBA" id="ARBA00048988"/>
    </source>
</evidence>
<dbReference type="InterPro" id="IPR033454">
    <property type="entry name" value="RecG_wedge"/>
</dbReference>
<dbReference type="InterPro" id="IPR011545">
    <property type="entry name" value="DEAD/DEAH_box_helicase_dom"/>
</dbReference>
<dbReference type="GO" id="GO:0003677">
    <property type="term" value="F:DNA binding"/>
    <property type="evidence" value="ECO:0007669"/>
    <property type="project" value="UniProtKB-KW"/>
</dbReference>
<reference evidence="19" key="1">
    <citation type="submission" date="2018-05" db="EMBL/GenBank/DDBJ databases">
        <authorList>
            <person name="Lanie J.A."/>
            <person name="Ng W.-L."/>
            <person name="Kazmierczak K.M."/>
            <person name="Andrzejewski T.M."/>
            <person name="Davidsen T.M."/>
            <person name="Wayne K.J."/>
            <person name="Tettelin H."/>
            <person name="Glass J.I."/>
            <person name="Rusch D."/>
            <person name="Podicherti R."/>
            <person name="Tsui H.-C.T."/>
            <person name="Winkler M.E."/>
        </authorList>
    </citation>
    <scope>NUCLEOTIDE SEQUENCE</scope>
</reference>
<dbReference type="NCBIfam" id="NF008168">
    <property type="entry name" value="PRK10917.2-2"/>
    <property type="match status" value="1"/>
</dbReference>
<comment type="catalytic activity">
    <reaction evidence="14">
        <text>ATP + H2O = ADP + phosphate + H(+)</text>
        <dbReference type="Rhea" id="RHEA:13065"/>
        <dbReference type="ChEBI" id="CHEBI:15377"/>
        <dbReference type="ChEBI" id="CHEBI:15378"/>
        <dbReference type="ChEBI" id="CHEBI:30616"/>
        <dbReference type="ChEBI" id="CHEBI:43474"/>
        <dbReference type="ChEBI" id="CHEBI:456216"/>
        <dbReference type="EC" id="5.6.2.4"/>
    </reaction>
</comment>
<dbReference type="InterPro" id="IPR047112">
    <property type="entry name" value="RecG/Mfd"/>
</dbReference>
<dbReference type="PROSITE" id="PS51192">
    <property type="entry name" value="HELICASE_ATP_BIND_1"/>
    <property type="match status" value="1"/>
</dbReference>
<dbReference type="InterPro" id="IPR012340">
    <property type="entry name" value="NA-bd_OB-fold"/>
</dbReference>
<evidence type="ECO:0000256" key="5">
    <source>
        <dbReference type="ARBA" id="ARBA00022801"/>
    </source>
</evidence>
<dbReference type="InterPro" id="IPR014001">
    <property type="entry name" value="Helicase_ATP-bd"/>
</dbReference>
<keyword evidence="5" id="KW-0378">Hydrolase</keyword>
<proteinExistence type="inferred from homology"/>
<keyword evidence="9" id="KW-0233">DNA recombination</keyword>
<evidence type="ECO:0000256" key="10">
    <source>
        <dbReference type="ARBA" id="ARBA00023204"/>
    </source>
</evidence>
<keyword evidence="4" id="KW-0227">DNA damage</keyword>
<dbReference type="SMART" id="SM00490">
    <property type="entry name" value="HELICc"/>
    <property type="match status" value="1"/>
</dbReference>
<feature type="domain" description="Helicase C-terminal" evidence="18">
    <location>
        <begin position="460"/>
        <end position="620"/>
    </location>
</feature>
<dbReference type="Gene3D" id="2.40.50.140">
    <property type="entry name" value="Nucleic acid-binding proteins"/>
    <property type="match status" value="1"/>
</dbReference>
<dbReference type="EMBL" id="UINC01017422">
    <property type="protein sequence ID" value="SVA72203.1"/>
    <property type="molecule type" value="Genomic_DNA"/>
</dbReference>
<dbReference type="Pfam" id="PF17191">
    <property type="entry name" value="RecG_wedge"/>
    <property type="match status" value="1"/>
</dbReference>
<sequence length="693" mass="78507">MPTLDLDSHLSILSGVGSHRAEIFSDHHVVSIRDLLYYFPRRHLDRTTVTQIRNLIRGESCSIIGQVETLGVKPTRRGKIFQAIISDGTGLLMLTWFNGIRYVKRLFKMGDRLAVHGKVEWYKGFSMLHPEFDKLDENDDPLSTGSVIPLYPLTNELKSAGIEQRVLRKIVRDVLNSIEHIPDIFTNAFIKEYNLVSLHDALQQIHFAENIDQLKTAVQRLKFDEHFFLQLLMALRKISLKQTATRPLPDIGPYFRTIADSLPFDLTKAQKKVLKEIHEDMKKTTAMNRLLQGDVGSGKTIVAILSCVLAVGNNVQVAIMAPTEILANQHYRSITAELNRTKIPSSFLIGNMKKSERQSILNGLKNGKIPIVIGTHALIQDDVEFKNLGLVIVDEQHRFGVLQRGKLLDKGYNPHFMAMTATPIPRTLAITYMGDMELSIIDEMPANRIPVVTKVVEPIRLPKVFAFIRDEIKSGRQCMVIYPLVEESEKTDMAAAVEAHQKLNKKEFSDLNVGLVHGRMKTNEKNSIMKKFESNEINILVSTTVVEVGVDIPNATVMMVEHAERFGLTQLHQLRGRVGRGSDKSYCILVHRNETDNSRLRLAIMEKTNDGFQIADEDLKLRGPGDYFGMQQSGFIQYKIANMITDGSIIRQARQAAFNLVEKDPDLRHDQHAGIRKQFLLDYKDKLDMVKIS</sequence>
<dbReference type="SUPFAM" id="SSF52540">
    <property type="entry name" value="P-loop containing nucleoside triphosphate hydrolases"/>
    <property type="match status" value="2"/>
</dbReference>
<evidence type="ECO:0000256" key="15">
    <source>
        <dbReference type="ARBA" id="ARBA00049803"/>
    </source>
</evidence>
<dbReference type="SUPFAM" id="SSF50249">
    <property type="entry name" value="Nucleic acid-binding proteins"/>
    <property type="match status" value="1"/>
</dbReference>
<keyword evidence="11" id="KW-0413">Isomerase</keyword>
<dbReference type="GO" id="GO:0043138">
    <property type="term" value="F:3'-5' DNA helicase activity"/>
    <property type="evidence" value="ECO:0007669"/>
    <property type="project" value="UniProtKB-EC"/>
</dbReference>
<keyword evidence="7" id="KW-0067">ATP-binding</keyword>
<dbReference type="InterPro" id="IPR004609">
    <property type="entry name" value="ATP-dep_DNA_helicase_RecG"/>
</dbReference>
<keyword evidence="10" id="KW-0234">DNA repair</keyword>
<protein>
    <recommendedName>
        <fullName evidence="2">ATP-dependent DNA helicase RecG</fullName>
        <ecNumber evidence="13">5.6.2.4</ecNumber>
    </recommendedName>
    <alternativeName>
        <fullName evidence="15">DNA branch migration protein RecG</fullName>
    </alternativeName>
    <alternativeName>
        <fullName evidence="16">Probable DNA 3'-5' helicase RecG</fullName>
    </alternativeName>
</protein>
<dbReference type="NCBIfam" id="TIGR00643">
    <property type="entry name" value="recG"/>
    <property type="match status" value="1"/>
</dbReference>
<dbReference type="GO" id="GO:0016787">
    <property type="term" value="F:hydrolase activity"/>
    <property type="evidence" value="ECO:0007669"/>
    <property type="project" value="UniProtKB-KW"/>
</dbReference>
<organism evidence="19">
    <name type="scientific">marine metagenome</name>
    <dbReference type="NCBI Taxonomy" id="408172"/>
    <lineage>
        <taxon>unclassified sequences</taxon>
        <taxon>metagenomes</taxon>
        <taxon>ecological metagenomes</taxon>
    </lineage>
</organism>
<dbReference type="PANTHER" id="PTHR47964">
    <property type="entry name" value="ATP-DEPENDENT DNA HELICASE HOMOLOG RECG, CHLOROPLASTIC"/>
    <property type="match status" value="1"/>
</dbReference>
<dbReference type="PANTHER" id="PTHR47964:SF1">
    <property type="entry name" value="ATP-DEPENDENT DNA HELICASE HOMOLOG RECG, CHLOROPLASTIC"/>
    <property type="match status" value="1"/>
</dbReference>
<comment type="similarity">
    <text evidence="1">Belongs to the helicase family. RecG subfamily.</text>
</comment>
<dbReference type="Pfam" id="PF00271">
    <property type="entry name" value="Helicase_C"/>
    <property type="match status" value="1"/>
</dbReference>
<comment type="catalytic activity">
    <reaction evidence="12">
        <text>Couples ATP hydrolysis with the unwinding of duplex DNA by translocating in the 3'-5' direction.</text>
        <dbReference type="EC" id="5.6.2.4"/>
    </reaction>
</comment>
<dbReference type="InterPro" id="IPR027417">
    <property type="entry name" value="P-loop_NTPase"/>
</dbReference>
<evidence type="ECO:0000256" key="8">
    <source>
        <dbReference type="ARBA" id="ARBA00023125"/>
    </source>
</evidence>
<dbReference type="CDD" id="cd04488">
    <property type="entry name" value="RecG_wedge_OBF"/>
    <property type="match status" value="1"/>
</dbReference>
<dbReference type="InterPro" id="IPR001650">
    <property type="entry name" value="Helicase_C-like"/>
</dbReference>
<dbReference type="GO" id="GO:0006310">
    <property type="term" value="P:DNA recombination"/>
    <property type="evidence" value="ECO:0007669"/>
    <property type="project" value="UniProtKB-KW"/>
</dbReference>